<protein>
    <submittedName>
        <fullName evidence="1">Uncharacterized protein</fullName>
    </submittedName>
</protein>
<keyword evidence="2" id="KW-1185">Reference proteome</keyword>
<proteinExistence type="predicted"/>
<evidence type="ECO:0000313" key="2">
    <source>
        <dbReference type="Proteomes" id="UP001497535"/>
    </source>
</evidence>
<accession>A0ACB0ZE98</accession>
<dbReference type="EMBL" id="CAVMJV010000030">
    <property type="protein sequence ID" value="CAK5076525.1"/>
    <property type="molecule type" value="Genomic_DNA"/>
</dbReference>
<comment type="caution">
    <text evidence="1">The sequence shown here is derived from an EMBL/GenBank/DDBJ whole genome shotgun (WGS) entry which is preliminary data.</text>
</comment>
<dbReference type="Proteomes" id="UP001497535">
    <property type="component" value="Unassembled WGS sequence"/>
</dbReference>
<sequence>MSSNKLNIGGGGGGGGSIKNTLKLTLPGCSNTTTNATNYYSHSVDTMLSKNNKEQKMEEEEIEDKQQQKSQDDDEDICFNVEDMEKEEEQQQKYIPNNLLKNNLLKTPPLICEQGPSAPSSPTTSSPGARSAKRPCPLSVDALQRINLLSPNYVPPPISCYSLSGTQSMMDSSSSKIPPPSSPSYPTSDLGSSPRSSISTCHYSTLGISAANWSVFRDIAYSSGGGSLRSTGIDDESSEGGNNNLNNEDKADTHRFLLSPQLLLSPLLSPFSDCGVADLHIGYSASATPYSRSPNMSPSPIRRMRGSVGGGGDLTHFSFEQIRSRSSLSNHASNNAQETFNNSINNSCEHPNYHQRMLATANAISQPRSLDLDARERSRSEGEALSSNNVCKRNKQSGGGGGDFEDDEEDERMDTGHSTLSVPTGTTTAANRGNLHAGLKRRRLQLLQKNKEKEEQKINKNNISIKIITSDNDNNNNNNKQINNNNKPTIEEPPPSPTLTELFQPGDLDNGRRKQVEEWIKQQTAALEAIRHSLVPAHQEANLLQVPSIIPQNSLEQLWPQPATDCSQVGPIRPMLASLWRRSRSESELSGGGKTNISPFMEDDHQNNVRRQSSSTATTIETTNNSKNISDNRRRQSQPQAPLLVPLNEATHVCEHCGQGFSMHDRLAKHIASRHRDRSASANDEGNRIHKCQLCPKSFGRSDMLTRHMRLHTGLKPYACQLCGQVFSRSDHLSTHQRTHTGEKPYRCPQCSYAASRRDMITRHMRTHLLLGTEGSSALDNELQIPPINELSLSPPSPPPTVPATLSPLPQQKPSIIIPQQQLNTNFACYSQSPQNNQLFGQTPTTSLIHQQQQPSTSTTNINNHLAKLFSAAINERTNSSNLLNSSLILAAQQLPAALRRSTPNLFNISPELIDYSRSAFKPPNCLNTSNIDPAIAAVAAVKVQQLLQQQQESRLSFSSLDGGQQTSNNNLPLLFRQHSFDGFGRRGGEGGGGGGEGSCQQQQQPR</sequence>
<reference evidence="1" key="1">
    <citation type="submission" date="2023-11" db="EMBL/GenBank/DDBJ databases">
        <authorList>
            <person name="Poullet M."/>
        </authorList>
    </citation>
    <scope>NUCLEOTIDE SEQUENCE</scope>
    <source>
        <strain evidence="1">E1834</strain>
    </source>
</reference>
<name>A0ACB0ZE98_MELEN</name>
<organism evidence="1 2">
    <name type="scientific">Meloidogyne enterolobii</name>
    <name type="common">Root-knot nematode worm</name>
    <name type="synonym">Meloidogyne mayaguensis</name>
    <dbReference type="NCBI Taxonomy" id="390850"/>
    <lineage>
        <taxon>Eukaryota</taxon>
        <taxon>Metazoa</taxon>
        <taxon>Ecdysozoa</taxon>
        <taxon>Nematoda</taxon>
        <taxon>Chromadorea</taxon>
        <taxon>Rhabditida</taxon>
        <taxon>Tylenchina</taxon>
        <taxon>Tylenchomorpha</taxon>
        <taxon>Tylenchoidea</taxon>
        <taxon>Meloidogynidae</taxon>
        <taxon>Meloidogyninae</taxon>
        <taxon>Meloidogyne</taxon>
    </lineage>
</organism>
<gene>
    <name evidence="1" type="ORF">MENTE1834_LOCUS23392</name>
</gene>
<evidence type="ECO:0000313" key="1">
    <source>
        <dbReference type="EMBL" id="CAK5076525.1"/>
    </source>
</evidence>